<evidence type="ECO:0000256" key="1">
    <source>
        <dbReference type="SAM" id="MobiDB-lite"/>
    </source>
</evidence>
<feature type="region of interest" description="Disordered" evidence="1">
    <location>
        <begin position="1"/>
        <end position="34"/>
    </location>
</feature>
<sequence>MTGTLVDVPTSLQVAQPDPAAVPQPTAGRPGPRNMWQQAKTVLVTWVAGPQQLVTKPRLVVPIGHNQLAFRTSSYAPEAEQLARDGRVVVQPGDWRGSPVLGSHQLQGRAQVVTGGTLVPFVQSELDAKYRWQIPLARMAHRLARGTAPYGDVIILVTVHDPVLMLPPSR</sequence>
<evidence type="ECO:0000313" key="2">
    <source>
        <dbReference type="EMBL" id="BCK57641.1"/>
    </source>
</evidence>
<keyword evidence="3" id="KW-1185">Reference proteome</keyword>
<protein>
    <recommendedName>
        <fullName evidence="4">Pyridoxamine 5'-phosphate oxidase putative domain-containing protein</fullName>
    </recommendedName>
</protein>
<dbReference type="Proteomes" id="UP000516173">
    <property type="component" value="Chromosome"/>
</dbReference>
<proteinExistence type="predicted"/>
<evidence type="ECO:0000313" key="3">
    <source>
        <dbReference type="Proteomes" id="UP000516173"/>
    </source>
</evidence>
<evidence type="ECO:0008006" key="4">
    <source>
        <dbReference type="Google" id="ProtNLM"/>
    </source>
</evidence>
<dbReference type="EMBL" id="AP023396">
    <property type="protein sequence ID" value="BCK57641.1"/>
    <property type="molecule type" value="Genomic_DNA"/>
</dbReference>
<dbReference type="AlphaFoldDB" id="A0A7G1KRX4"/>
<dbReference type="SUPFAM" id="SSF50475">
    <property type="entry name" value="FMN-binding split barrel"/>
    <property type="match status" value="1"/>
</dbReference>
<dbReference type="GeneID" id="80349849"/>
<reference evidence="2 3" key="1">
    <citation type="submission" date="2020-08" db="EMBL/GenBank/DDBJ databases">
        <title>Genome Sequencing of Nocardia wallacei strain FMUON74 and assembly.</title>
        <authorList>
            <person name="Toyokawa M."/>
            <person name="Uesaka K."/>
        </authorList>
    </citation>
    <scope>NUCLEOTIDE SEQUENCE [LARGE SCALE GENOMIC DNA]</scope>
    <source>
        <strain evidence="2 3">FMUON74</strain>
    </source>
</reference>
<dbReference type="RefSeq" id="WP_187684520.1">
    <property type="nucleotide sequence ID" value="NZ_AP023396.1"/>
</dbReference>
<name>A0A7G1KRX4_9NOCA</name>
<feature type="compositionally biased region" description="Low complexity" evidence="1">
    <location>
        <begin position="13"/>
        <end position="27"/>
    </location>
</feature>
<organism evidence="2 3">
    <name type="scientific">Nocardia wallacei</name>
    <dbReference type="NCBI Taxonomy" id="480035"/>
    <lineage>
        <taxon>Bacteria</taxon>
        <taxon>Bacillati</taxon>
        <taxon>Actinomycetota</taxon>
        <taxon>Actinomycetes</taxon>
        <taxon>Mycobacteriales</taxon>
        <taxon>Nocardiaceae</taxon>
        <taxon>Nocardia</taxon>
    </lineage>
</organism>
<accession>A0A7G1KRX4</accession>
<dbReference type="KEGG" id="nwl:NWFMUON74_54130"/>
<gene>
    <name evidence="2" type="ORF">NWFMUON74_54130</name>
</gene>